<dbReference type="EMBL" id="CP060715">
    <property type="protein sequence ID" value="QNN61744.1"/>
    <property type="molecule type" value="Genomic_DNA"/>
</dbReference>
<name>A0A7G9S1L9_9FIRM</name>
<dbReference type="InterPro" id="IPR057309">
    <property type="entry name" value="PcsB_CC"/>
</dbReference>
<feature type="chain" id="PRO_5028937535" evidence="3">
    <location>
        <begin position="29"/>
        <end position="446"/>
    </location>
</feature>
<proteinExistence type="predicted"/>
<dbReference type="Gene3D" id="2.70.70.10">
    <property type="entry name" value="Glucose Permease (Domain IIA)"/>
    <property type="match status" value="1"/>
</dbReference>
<dbReference type="PANTHER" id="PTHR21666:SF289">
    <property type="entry name" value="L-ALA--D-GLU ENDOPEPTIDASE"/>
    <property type="match status" value="1"/>
</dbReference>
<dbReference type="PANTHER" id="PTHR21666">
    <property type="entry name" value="PEPTIDASE-RELATED"/>
    <property type="match status" value="1"/>
</dbReference>
<evidence type="ECO:0000259" key="5">
    <source>
        <dbReference type="Pfam" id="PF24568"/>
    </source>
</evidence>
<sequence length="446" mass="49066">MKKKRWIRFLVALLLIGLTQVSPQLVEAETLTELCTTDKNDARCQNFKKLTETKANLDDINKNLDSYAEELTLYQQSMVAMQEEITQKESGIEALNESITKSQEEIQVLDEKVTVKKDEVAKQMVRSQSTMRVNNYFEFLFDSRDFADIIRRIEAVNIIQRANREVVNEYHEALNELNTKHTQLETDQATLIQEKETLEKDYESASIAKENIGVIVKELMVQKESLMIEEETINSKVAIDEQKFQGVTPGNATPAPSGGRLSRPLATGYWVSAGVWSYPWGGTHLGVDLAPVNGNVGMNLLAPGNGIVVGTHGGCPTWGSYGSRCNGGYGNYMNMIVSDGVTSYGILYAHLMSGSFTVPAGTVVQTGDVVGRVGSSGSSTGPHVHAEAYNLGNISIQEAYSRWNGSNTFSTGSASSNGLNHRCSVSGVPCRENPQEIWNYQYGASY</sequence>
<evidence type="ECO:0000256" key="1">
    <source>
        <dbReference type="ARBA" id="ARBA00022729"/>
    </source>
</evidence>
<reference evidence="6 7" key="1">
    <citation type="submission" date="2020-08" db="EMBL/GenBank/DDBJ databases">
        <title>Genome sequence of Erysipelothrix inopinata DSM 15511T.</title>
        <authorList>
            <person name="Hyun D.-W."/>
            <person name="Bae J.-W."/>
        </authorList>
    </citation>
    <scope>NUCLEOTIDE SEQUENCE [LARGE SCALE GENOMIC DNA]</scope>
    <source>
        <strain evidence="6 7">DSM 15511</strain>
    </source>
</reference>
<dbReference type="KEGG" id="eio:H9L01_05140"/>
<dbReference type="InterPro" id="IPR011055">
    <property type="entry name" value="Dup_hybrid_motif"/>
</dbReference>
<gene>
    <name evidence="6" type="ORF">H9L01_05140</name>
</gene>
<organism evidence="6 7">
    <name type="scientific">Erysipelothrix inopinata</name>
    <dbReference type="NCBI Taxonomy" id="225084"/>
    <lineage>
        <taxon>Bacteria</taxon>
        <taxon>Bacillati</taxon>
        <taxon>Bacillota</taxon>
        <taxon>Erysipelotrichia</taxon>
        <taxon>Erysipelotrichales</taxon>
        <taxon>Erysipelotrichaceae</taxon>
        <taxon>Erysipelothrix</taxon>
    </lineage>
</organism>
<feature type="coiled-coil region" evidence="2">
    <location>
        <begin position="167"/>
        <end position="201"/>
    </location>
</feature>
<evidence type="ECO:0000313" key="7">
    <source>
        <dbReference type="Proteomes" id="UP000515928"/>
    </source>
</evidence>
<evidence type="ECO:0000313" key="6">
    <source>
        <dbReference type="EMBL" id="QNN61744.1"/>
    </source>
</evidence>
<dbReference type="Pfam" id="PF01551">
    <property type="entry name" value="Peptidase_M23"/>
    <property type="match status" value="1"/>
</dbReference>
<feature type="domain" description="Peptidoglycan hydrolase PcsB coiled-coil" evidence="5">
    <location>
        <begin position="106"/>
        <end position="180"/>
    </location>
</feature>
<evidence type="ECO:0000256" key="3">
    <source>
        <dbReference type="SAM" id="SignalP"/>
    </source>
</evidence>
<dbReference type="AlphaFoldDB" id="A0A7G9S1L9"/>
<feature type="domain" description="M23ase beta-sheet core" evidence="4">
    <location>
        <begin position="283"/>
        <end position="391"/>
    </location>
</feature>
<dbReference type="Gene3D" id="6.10.250.3150">
    <property type="match status" value="1"/>
</dbReference>
<dbReference type="Pfam" id="PF24568">
    <property type="entry name" value="CC_PcsB"/>
    <property type="match status" value="1"/>
</dbReference>
<dbReference type="InterPro" id="IPR016047">
    <property type="entry name" value="M23ase_b-sheet_dom"/>
</dbReference>
<dbReference type="CDD" id="cd12797">
    <property type="entry name" value="M23_peptidase"/>
    <property type="match status" value="1"/>
</dbReference>
<dbReference type="GO" id="GO:0004222">
    <property type="term" value="F:metalloendopeptidase activity"/>
    <property type="evidence" value="ECO:0007669"/>
    <property type="project" value="TreeGrafter"/>
</dbReference>
<accession>A0A7G9S1L9</accession>
<keyword evidence="7" id="KW-1185">Reference proteome</keyword>
<feature type="signal peptide" evidence="3">
    <location>
        <begin position="1"/>
        <end position="28"/>
    </location>
</feature>
<evidence type="ECO:0000259" key="4">
    <source>
        <dbReference type="Pfam" id="PF01551"/>
    </source>
</evidence>
<evidence type="ECO:0000256" key="2">
    <source>
        <dbReference type="SAM" id="Coils"/>
    </source>
</evidence>
<dbReference type="Proteomes" id="UP000515928">
    <property type="component" value="Chromosome"/>
</dbReference>
<feature type="coiled-coil region" evidence="2">
    <location>
        <begin position="50"/>
        <end position="112"/>
    </location>
</feature>
<dbReference type="RefSeq" id="WP_187534937.1">
    <property type="nucleotide sequence ID" value="NZ_CBCSHU010000022.1"/>
</dbReference>
<dbReference type="SUPFAM" id="SSF51261">
    <property type="entry name" value="Duplicated hybrid motif"/>
    <property type="match status" value="1"/>
</dbReference>
<protein>
    <submittedName>
        <fullName evidence="6">Peptidoglycan DD-metalloendopeptidase family protein</fullName>
    </submittedName>
</protein>
<keyword evidence="2" id="KW-0175">Coiled coil</keyword>
<dbReference type="InterPro" id="IPR050570">
    <property type="entry name" value="Cell_wall_metabolism_enzyme"/>
</dbReference>
<keyword evidence="1 3" id="KW-0732">Signal</keyword>